<sequence>MKKTLFTLLALLFTLTTLAQKEKIKITDEKQNNRLLLFASNTSEEDLDVTLTVSGTGFRQSTRKPRAYRVPAASKVPMLSLVIERGKKPVYSYELDVTSELSRRAIRKPATPIKIDPDKPILIYITENCTTCDSIVSRLDSSYYNYRKLVLAEKPEVKKTIVGAFKNTVTPYEEISNPIISLGGKLYSEIDSYEALLVALKEEE</sequence>
<feature type="signal peptide" evidence="1">
    <location>
        <begin position="1"/>
        <end position="19"/>
    </location>
</feature>
<keyword evidence="1" id="KW-0732">Signal</keyword>
<dbReference type="RefSeq" id="WP_311331805.1">
    <property type="nucleotide sequence ID" value="NZ_JAVRHZ010000001.1"/>
</dbReference>
<keyword evidence="3" id="KW-1185">Reference proteome</keyword>
<gene>
    <name evidence="2" type="ORF">RM538_02465</name>
</gene>
<protein>
    <recommendedName>
        <fullName evidence="4">Glutaredoxin domain-containing protein</fullName>
    </recommendedName>
</protein>
<evidence type="ECO:0000313" key="3">
    <source>
        <dbReference type="Proteomes" id="UP001254488"/>
    </source>
</evidence>
<feature type="chain" id="PRO_5045803879" description="Glutaredoxin domain-containing protein" evidence="1">
    <location>
        <begin position="20"/>
        <end position="204"/>
    </location>
</feature>
<dbReference type="Proteomes" id="UP001254488">
    <property type="component" value="Unassembled WGS sequence"/>
</dbReference>
<organism evidence="2 3">
    <name type="scientific">Patiriisocius hiemis</name>
    <dbReference type="NCBI Taxonomy" id="3075604"/>
    <lineage>
        <taxon>Bacteria</taxon>
        <taxon>Pseudomonadati</taxon>
        <taxon>Bacteroidota</taxon>
        <taxon>Flavobacteriia</taxon>
        <taxon>Flavobacteriales</taxon>
        <taxon>Flavobacteriaceae</taxon>
        <taxon>Patiriisocius</taxon>
    </lineage>
</organism>
<evidence type="ECO:0000256" key="1">
    <source>
        <dbReference type="SAM" id="SignalP"/>
    </source>
</evidence>
<dbReference type="EMBL" id="JAVRHZ010000001">
    <property type="protein sequence ID" value="MDT0554848.1"/>
    <property type="molecule type" value="Genomic_DNA"/>
</dbReference>
<reference evidence="2 3" key="1">
    <citation type="submission" date="2023-09" db="EMBL/GenBank/DDBJ databases">
        <authorList>
            <person name="Rey-Velasco X."/>
        </authorList>
    </citation>
    <scope>NUCLEOTIDE SEQUENCE [LARGE SCALE GENOMIC DNA]</scope>
    <source>
        <strain evidence="2 3">W242</strain>
    </source>
</reference>
<evidence type="ECO:0008006" key="4">
    <source>
        <dbReference type="Google" id="ProtNLM"/>
    </source>
</evidence>
<name>A0ABU2YCR8_9FLAO</name>
<evidence type="ECO:0000313" key="2">
    <source>
        <dbReference type="EMBL" id="MDT0554848.1"/>
    </source>
</evidence>
<comment type="caution">
    <text evidence="2">The sequence shown here is derived from an EMBL/GenBank/DDBJ whole genome shotgun (WGS) entry which is preliminary data.</text>
</comment>
<proteinExistence type="predicted"/>
<accession>A0ABU2YCR8</accession>